<accession>A0A833QFW2</accession>
<evidence type="ECO:0000256" key="3">
    <source>
        <dbReference type="ARBA" id="ARBA00022833"/>
    </source>
</evidence>
<name>A0A833QFW2_9POAL</name>
<dbReference type="GO" id="GO:0008270">
    <property type="term" value="F:zinc ion binding"/>
    <property type="evidence" value="ECO:0007669"/>
    <property type="project" value="UniProtKB-KW"/>
</dbReference>
<dbReference type="OrthoDB" id="8062037at2759"/>
<dbReference type="PANTHER" id="PTHR15710:SF132">
    <property type="entry name" value="E3 UBIQUITIN-PROTEIN LIGASE MPSR1"/>
    <property type="match status" value="1"/>
</dbReference>
<dbReference type="AlphaFoldDB" id="A0A833QFW2"/>
<evidence type="ECO:0000256" key="4">
    <source>
        <dbReference type="PROSITE-ProRule" id="PRU00175"/>
    </source>
</evidence>
<gene>
    <name evidence="6" type="ORF">FCM35_KLT12957</name>
</gene>
<keyword evidence="7" id="KW-1185">Reference proteome</keyword>
<dbReference type="PROSITE" id="PS50089">
    <property type="entry name" value="ZF_RING_2"/>
    <property type="match status" value="1"/>
</dbReference>
<dbReference type="Gene3D" id="3.30.40.10">
    <property type="entry name" value="Zinc/RING finger domain, C3HC4 (zinc finger)"/>
    <property type="match status" value="1"/>
</dbReference>
<feature type="domain" description="RING-type" evidence="5">
    <location>
        <begin position="49"/>
        <end position="94"/>
    </location>
</feature>
<dbReference type="GO" id="GO:0016567">
    <property type="term" value="P:protein ubiquitination"/>
    <property type="evidence" value="ECO:0007669"/>
    <property type="project" value="TreeGrafter"/>
</dbReference>
<evidence type="ECO:0000313" key="6">
    <source>
        <dbReference type="EMBL" id="KAF3322968.1"/>
    </source>
</evidence>
<dbReference type="EMBL" id="SWLB01000024">
    <property type="protein sequence ID" value="KAF3322968.1"/>
    <property type="molecule type" value="Genomic_DNA"/>
</dbReference>
<dbReference type="SUPFAM" id="SSF57850">
    <property type="entry name" value="RING/U-box"/>
    <property type="match status" value="1"/>
</dbReference>
<dbReference type="InterPro" id="IPR013083">
    <property type="entry name" value="Znf_RING/FYVE/PHD"/>
</dbReference>
<dbReference type="InterPro" id="IPR001841">
    <property type="entry name" value="Znf_RING"/>
</dbReference>
<protein>
    <submittedName>
        <fullName evidence="6">E3 ubiquitin-protein ligase RING1-like protein</fullName>
    </submittedName>
</protein>
<dbReference type="Proteomes" id="UP000623129">
    <property type="component" value="Unassembled WGS sequence"/>
</dbReference>
<comment type="caution">
    <text evidence="6">The sequence shown here is derived from an EMBL/GenBank/DDBJ whole genome shotgun (WGS) entry which is preliminary data.</text>
</comment>
<keyword evidence="1" id="KW-0479">Metal-binding</keyword>
<dbReference type="Pfam" id="PF13639">
    <property type="entry name" value="zf-RING_2"/>
    <property type="match status" value="1"/>
</dbReference>
<dbReference type="GO" id="GO:0005737">
    <property type="term" value="C:cytoplasm"/>
    <property type="evidence" value="ECO:0007669"/>
    <property type="project" value="TreeGrafter"/>
</dbReference>
<organism evidence="6 7">
    <name type="scientific">Carex littledalei</name>
    <dbReference type="NCBI Taxonomy" id="544730"/>
    <lineage>
        <taxon>Eukaryota</taxon>
        <taxon>Viridiplantae</taxon>
        <taxon>Streptophyta</taxon>
        <taxon>Embryophyta</taxon>
        <taxon>Tracheophyta</taxon>
        <taxon>Spermatophyta</taxon>
        <taxon>Magnoliopsida</taxon>
        <taxon>Liliopsida</taxon>
        <taxon>Poales</taxon>
        <taxon>Cyperaceae</taxon>
        <taxon>Cyperoideae</taxon>
        <taxon>Cariceae</taxon>
        <taxon>Carex</taxon>
        <taxon>Carex subgen. Euthyceras</taxon>
    </lineage>
</organism>
<evidence type="ECO:0000256" key="1">
    <source>
        <dbReference type="ARBA" id="ARBA00022723"/>
    </source>
</evidence>
<reference evidence="6" key="1">
    <citation type="submission" date="2020-01" db="EMBL/GenBank/DDBJ databases">
        <title>Genome sequence of Kobresia littledalei, the first chromosome-level genome in the family Cyperaceae.</title>
        <authorList>
            <person name="Qu G."/>
        </authorList>
    </citation>
    <scope>NUCLEOTIDE SEQUENCE</scope>
    <source>
        <strain evidence="6">C.B.Clarke</strain>
        <tissue evidence="6">Leaf</tissue>
    </source>
</reference>
<evidence type="ECO:0000256" key="2">
    <source>
        <dbReference type="ARBA" id="ARBA00022771"/>
    </source>
</evidence>
<keyword evidence="3" id="KW-0862">Zinc</keyword>
<sequence length="124" mass="14489">MADEQYADIYQYYFAYTYILDEPAPTSNASIQSLKIVERREEEKTEEECTICLEKIFDNENKEAVVKETPCGHIYHGECIDKWLEIHVSCPLCRYKMTPDNGEEEVLEVEMSFSDEDEDQVEIG</sequence>
<dbReference type="SMART" id="SM00184">
    <property type="entry name" value="RING"/>
    <property type="match status" value="1"/>
</dbReference>
<evidence type="ECO:0000259" key="5">
    <source>
        <dbReference type="PROSITE" id="PS50089"/>
    </source>
</evidence>
<keyword evidence="2 4" id="KW-0863">Zinc-finger</keyword>
<proteinExistence type="predicted"/>
<dbReference type="PANTHER" id="PTHR15710">
    <property type="entry name" value="E3 UBIQUITIN-PROTEIN LIGASE PRAJA"/>
    <property type="match status" value="1"/>
</dbReference>
<evidence type="ECO:0000313" key="7">
    <source>
        <dbReference type="Proteomes" id="UP000623129"/>
    </source>
</evidence>
<dbReference type="GO" id="GO:0061630">
    <property type="term" value="F:ubiquitin protein ligase activity"/>
    <property type="evidence" value="ECO:0007669"/>
    <property type="project" value="TreeGrafter"/>
</dbReference>